<keyword evidence="2" id="KW-0677">Repeat</keyword>
<evidence type="ECO:0000256" key="3">
    <source>
        <dbReference type="PROSITE-ProRule" id="PRU00023"/>
    </source>
</evidence>
<comment type="similarity">
    <text evidence="1">Belongs to the putative lipase ROG1 family.</text>
</comment>
<dbReference type="STRING" id="1182543.W9WQM7"/>
<dbReference type="SUPFAM" id="SSF52540">
    <property type="entry name" value="P-loop containing nucleoside triphosphate hydrolases"/>
    <property type="match status" value="1"/>
</dbReference>
<dbReference type="PANTHER" id="PTHR10039">
    <property type="entry name" value="AMELOGENIN"/>
    <property type="match status" value="1"/>
</dbReference>
<sequence>MSAEPKLNMLHAPDTTEAVVDIIAVHGLSAQASSWLSLLLPRDLPGARIFTFGYDFALRGTDPIEKQGHRLLEALYQSRSADNTLDRPLVFIAHSLGGLIVKQALICSQTRADDLASRDVQARNFAQHTKGIVFIGTPHWVNERPDRAIWKFLKLCDRDADFGTLEKRLYDILPSAQSITTNFWDCVNANTSHINLISFFEEVDTPDLEPNSSSLPDSKMANVVMKEDTTCQGFNSTPIHGNHLSIWESLSAKPVNYRRVLGAVKSLTFPFYLHGTKSPGNDDTDPRALLQTLLQVEDGRQRIAPPANGTFSWLCKNSVVEQWFQKGHRGILWINGKAGSGKSTLMKHILDHGNFPDADKAPVLIASYFFDPFTDGTGRSVPEFYRALLHQLWNQAKLLPCEHDILDSAALHFASQLRGKWVNEPSLLVDQLNLLLSDIGQHHPIYIVIDALDECAKDEITSILEFLRQALGQAPPSHLRICVSSRNTFSCSEDDLRVFVDQENAEDIVNFTEAQIEISDAKSGNSFSRFKDEVLNIILEKAAGIFLWVSLALHIVCNETKDSSDIIHILRSLPTDLTSVYQRILRNIYGEKQQIQLQVSQILSWVLFARRPLSVQEIGAALSFANNKRFHGYEIQERSLDAEQLYCDSVPKLATTFVDCTWGLVKIICSKYGRISKTWSTANHFEVHLLHSSVQDFLIESEFFTIHSSHRSGAEAGAVQNLHFSRICLAYCGWYQEVYSHTETDEQNLNSAFPFLDYCSTFWLKHLQIADVSAASGELWTQSFPFPSEELLLSWSRALVLVGKGVQLYRSSSLLHIASYYNLSRLLRVWLQSLKIALKGRHSHDEPQENPKAAASPWAETVKNYSNLKQLIDQIDAEGRTPLSLACEAGNLEICKLLIHYDADLHSVDPKYGYSPLMWAVAAGDALIVRLLLDAGADVNDHRSGTTPVSLAATAGNAGVVQVLLKYGANVGAKCPANQASSPQIWSQDKADITSRLLARGKLMTVAGRFNLTPLHHAILSSDLSTISLLLMAGAEATFGHEGALSQHRSSWLDRMILSMRHDSFSVVCAVSQPCPETNGRGSNSTRGNGSNSARYPHSDSLGKRKQAPDGPPGDDGDDDLERRPPHKRPNPSSQNDRSMETKSRQIYACPYFKYAPHRYTSQRACSTHGWPDMNRLKQHLHQKHYIFLCDRCGTRLGSDKEKQEHRRALEACAFVPIEQRQRDFADGFDDDQRTRLRDKTMKKNKANNNEKVYWEEVYKTCFPQVTEIPSPYFEAEAADTRYNTFLIQRLRRSPSARSLITARVGQEVAGQLIGDFMGFVDDTHRRFLNIGGSGTQSQQGSFATIESASRQPSTLPQPPAQYEASPEFHAMLQGPPADPGFVTDSGVDLQDLECPSLVPDPQVQPGGQMSLSNPIGEPNFSQTPNPDQSPWSPYVFQTPSWPSGPANSNVRYLYDFTTPRIASDVVYNIFQNNHQHQPQYQYAATDSPQGPYHQQHSLPSQQGPFSGRAMQGTLLHHNPQRPPTSSNPLRQKDSMR</sequence>
<dbReference type="eggNOG" id="KOG4369">
    <property type="taxonomic scope" value="Eukaryota"/>
</dbReference>
<dbReference type="eggNOG" id="KOG2029">
    <property type="taxonomic scope" value="Eukaryota"/>
</dbReference>
<evidence type="ECO:0000259" key="5">
    <source>
        <dbReference type="Pfam" id="PF05057"/>
    </source>
</evidence>
<dbReference type="Pfam" id="PF24883">
    <property type="entry name" value="NPHP3_N"/>
    <property type="match status" value="1"/>
</dbReference>
<dbReference type="Pfam" id="PF12796">
    <property type="entry name" value="Ank_2"/>
    <property type="match status" value="1"/>
</dbReference>
<feature type="domain" description="Nephrocystin 3-like N-terminal" evidence="6">
    <location>
        <begin position="309"/>
        <end position="486"/>
    </location>
</feature>
<dbReference type="PROSITE" id="PS50088">
    <property type="entry name" value="ANK_REPEAT"/>
    <property type="match status" value="4"/>
</dbReference>
<protein>
    <submittedName>
        <fullName evidence="7">Uncharacterized protein</fullName>
    </submittedName>
</protein>
<dbReference type="InterPro" id="IPR002110">
    <property type="entry name" value="Ankyrin_rpt"/>
</dbReference>
<dbReference type="Gene3D" id="3.40.50.1820">
    <property type="entry name" value="alpha/beta hydrolase"/>
    <property type="match status" value="1"/>
</dbReference>
<feature type="repeat" description="ANK" evidence="3">
    <location>
        <begin position="878"/>
        <end position="910"/>
    </location>
</feature>
<evidence type="ECO:0000313" key="8">
    <source>
        <dbReference type="Proteomes" id="UP000019471"/>
    </source>
</evidence>
<dbReference type="HOGENOM" id="CLU_255051_0_0_1"/>
<dbReference type="InterPro" id="IPR056884">
    <property type="entry name" value="NPHP3-like_N"/>
</dbReference>
<reference evidence="7 8" key="1">
    <citation type="submission" date="2013-03" db="EMBL/GenBank/DDBJ databases">
        <title>The Genome Sequence of Cladophialophora psammophila CBS 110553.</title>
        <authorList>
            <consortium name="The Broad Institute Genomics Platform"/>
            <person name="Cuomo C."/>
            <person name="de Hoog S."/>
            <person name="Gorbushina A."/>
            <person name="Walker B."/>
            <person name="Young S.K."/>
            <person name="Zeng Q."/>
            <person name="Gargeya S."/>
            <person name="Fitzgerald M."/>
            <person name="Haas B."/>
            <person name="Abouelleil A."/>
            <person name="Allen A.W."/>
            <person name="Alvarado L."/>
            <person name="Arachchi H.M."/>
            <person name="Berlin A.M."/>
            <person name="Chapman S.B."/>
            <person name="Gainer-Dewar J."/>
            <person name="Goldberg J."/>
            <person name="Griggs A."/>
            <person name="Gujja S."/>
            <person name="Hansen M."/>
            <person name="Howarth C."/>
            <person name="Imamovic A."/>
            <person name="Ireland A."/>
            <person name="Larimer J."/>
            <person name="McCowan C."/>
            <person name="Murphy C."/>
            <person name="Pearson M."/>
            <person name="Poon T.W."/>
            <person name="Priest M."/>
            <person name="Roberts A."/>
            <person name="Saif S."/>
            <person name="Shea T."/>
            <person name="Sisk P."/>
            <person name="Sykes S."/>
            <person name="Wortman J."/>
            <person name="Nusbaum C."/>
            <person name="Birren B."/>
        </authorList>
    </citation>
    <scope>NUCLEOTIDE SEQUENCE [LARGE SCALE GENOMIC DNA]</scope>
    <source>
        <strain evidence="7 8">CBS 110553</strain>
    </source>
</reference>
<evidence type="ECO:0000256" key="2">
    <source>
        <dbReference type="ARBA" id="ARBA00022737"/>
    </source>
</evidence>
<organism evidence="7 8">
    <name type="scientific">Cladophialophora psammophila CBS 110553</name>
    <dbReference type="NCBI Taxonomy" id="1182543"/>
    <lineage>
        <taxon>Eukaryota</taxon>
        <taxon>Fungi</taxon>
        <taxon>Dikarya</taxon>
        <taxon>Ascomycota</taxon>
        <taxon>Pezizomycotina</taxon>
        <taxon>Eurotiomycetes</taxon>
        <taxon>Chaetothyriomycetidae</taxon>
        <taxon>Chaetothyriales</taxon>
        <taxon>Herpotrichiellaceae</taxon>
        <taxon>Cladophialophora</taxon>
    </lineage>
</organism>
<dbReference type="Proteomes" id="UP000019471">
    <property type="component" value="Unassembled WGS sequence"/>
</dbReference>
<feature type="compositionally biased region" description="Polar residues" evidence="4">
    <location>
        <begin position="1487"/>
        <end position="1505"/>
    </location>
</feature>
<dbReference type="Gene3D" id="3.40.50.300">
    <property type="entry name" value="P-loop containing nucleotide triphosphate hydrolases"/>
    <property type="match status" value="1"/>
</dbReference>
<keyword evidence="8" id="KW-1185">Reference proteome</keyword>
<dbReference type="PROSITE" id="PS50297">
    <property type="entry name" value="ANK_REP_REGION"/>
    <property type="match status" value="4"/>
</dbReference>
<gene>
    <name evidence="7" type="ORF">A1O5_10146</name>
</gene>
<evidence type="ECO:0000256" key="1">
    <source>
        <dbReference type="ARBA" id="ARBA00007920"/>
    </source>
</evidence>
<dbReference type="Pfam" id="PF05057">
    <property type="entry name" value="DUF676"/>
    <property type="match status" value="1"/>
</dbReference>
<dbReference type="PANTHER" id="PTHR10039:SF14">
    <property type="entry name" value="NACHT DOMAIN-CONTAINING PROTEIN"/>
    <property type="match status" value="1"/>
</dbReference>
<dbReference type="InterPro" id="IPR027417">
    <property type="entry name" value="P-loop_NTPase"/>
</dbReference>
<accession>W9WQM7</accession>
<feature type="compositionally biased region" description="Polar residues" evidence="4">
    <location>
        <begin position="1406"/>
        <end position="1438"/>
    </location>
</feature>
<feature type="compositionally biased region" description="Low complexity" evidence="4">
    <location>
        <begin position="1078"/>
        <end position="1093"/>
    </location>
</feature>
<feature type="region of interest" description="Disordered" evidence="4">
    <location>
        <begin position="1334"/>
        <end position="1362"/>
    </location>
</feature>
<feature type="region of interest" description="Disordered" evidence="4">
    <location>
        <begin position="1484"/>
        <end position="1537"/>
    </location>
</feature>
<feature type="repeat" description="ANK" evidence="3">
    <location>
        <begin position="912"/>
        <end position="944"/>
    </location>
</feature>
<name>W9WQM7_9EURO</name>
<feature type="compositionally biased region" description="Polar residues" evidence="4">
    <location>
        <begin position="1343"/>
        <end position="1355"/>
    </location>
</feature>
<feature type="repeat" description="ANK" evidence="3">
    <location>
        <begin position="1010"/>
        <end position="1042"/>
    </location>
</feature>
<dbReference type="GeneID" id="19194841"/>
<proteinExistence type="inferred from homology"/>
<dbReference type="PRINTS" id="PR01415">
    <property type="entry name" value="ANKYRIN"/>
</dbReference>
<dbReference type="SMART" id="SM00248">
    <property type="entry name" value="ANK"/>
    <property type="match status" value="4"/>
</dbReference>
<dbReference type="EMBL" id="AMGX01000018">
    <property type="protein sequence ID" value="EXJ66951.1"/>
    <property type="molecule type" value="Genomic_DNA"/>
</dbReference>
<comment type="caution">
    <text evidence="7">The sequence shown here is derived from an EMBL/GenBank/DDBJ whole genome shotgun (WGS) entry which is preliminary data.</text>
</comment>
<feature type="region of interest" description="Disordered" evidence="4">
    <location>
        <begin position="1074"/>
        <end position="1143"/>
    </location>
</feature>
<feature type="region of interest" description="Disordered" evidence="4">
    <location>
        <begin position="1399"/>
        <end position="1438"/>
    </location>
</feature>
<evidence type="ECO:0000256" key="4">
    <source>
        <dbReference type="SAM" id="MobiDB-lite"/>
    </source>
</evidence>
<evidence type="ECO:0000259" key="6">
    <source>
        <dbReference type="Pfam" id="PF24883"/>
    </source>
</evidence>
<dbReference type="OrthoDB" id="427518at2759"/>
<evidence type="ECO:0000313" key="7">
    <source>
        <dbReference type="EMBL" id="EXJ66951.1"/>
    </source>
</evidence>
<dbReference type="InterPro" id="IPR029058">
    <property type="entry name" value="AB_hydrolase_fold"/>
</dbReference>
<dbReference type="Gene3D" id="1.25.40.20">
    <property type="entry name" value="Ankyrin repeat-containing domain"/>
    <property type="match status" value="1"/>
</dbReference>
<keyword evidence="3" id="KW-0040">ANK repeat</keyword>
<feature type="repeat" description="ANK" evidence="3">
    <location>
        <begin position="944"/>
        <end position="976"/>
    </location>
</feature>
<dbReference type="SUPFAM" id="SSF48403">
    <property type="entry name" value="Ankyrin repeat"/>
    <property type="match status" value="1"/>
</dbReference>
<dbReference type="InterPro" id="IPR036770">
    <property type="entry name" value="Ankyrin_rpt-contain_sf"/>
</dbReference>
<dbReference type="SUPFAM" id="SSF53474">
    <property type="entry name" value="alpha/beta-Hydrolases"/>
    <property type="match status" value="1"/>
</dbReference>
<dbReference type="InterPro" id="IPR007751">
    <property type="entry name" value="DUF676_lipase-like"/>
</dbReference>
<feature type="domain" description="DUF676" evidence="5">
    <location>
        <begin position="23"/>
        <end position="123"/>
    </location>
</feature>
<dbReference type="RefSeq" id="XP_007748914.1">
    <property type="nucleotide sequence ID" value="XM_007750724.1"/>
</dbReference>